<feature type="transmembrane region" description="Helical" evidence="1">
    <location>
        <begin position="187"/>
        <end position="205"/>
    </location>
</feature>
<dbReference type="Proteomes" id="UP000219688">
    <property type="component" value="Unassembled WGS sequence"/>
</dbReference>
<dbReference type="AlphaFoldDB" id="A0A285VKN0"/>
<keyword evidence="1" id="KW-1133">Transmembrane helix</keyword>
<dbReference type="EMBL" id="OBQK01000002">
    <property type="protein sequence ID" value="SOC53746.1"/>
    <property type="molecule type" value="Genomic_DNA"/>
</dbReference>
<organism evidence="2 3">
    <name type="scientific">Ornithinimicrobium cerasi</name>
    <dbReference type="NCBI Taxonomy" id="2248773"/>
    <lineage>
        <taxon>Bacteria</taxon>
        <taxon>Bacillati</taxon>
        <taxon>Actinomycetota</taxon>
        <taxon>Actinomycetes</taxon>
        <taxon>Micrococcales</taxon>
        <taxon>Ornithinimicrobiaceae</taxon>
        <taxon>Ornithinimicrobium</taxon>
    </lineage>
</organism>
<evidence type="ECO:0000313" key="3">
    <source>
        <dbReference type="Proteomes" id="UP000219688"/>
    </source>
</evidence>
<proteinExistence type="predicted"/>
<name>A0A285VKN0_9MICO</name>
<evidence type="ECO:0000256" key="1">
    <source>
        <dbReference type="SAM" id="Phobius"/>
    </source>
</evidence>
<reference evidence="3" key="1">
    <citation type="submission" date="2017-08" db="EMBL/GenBank/DDBJ databases">
        <authorList>
            <person name="Varghese N."/>
            <person name="Submissions S."/>
        </authorList>
    </citation>
    <scope>NUCLEOTIDE SEQUENCE [LARGE SCALE GENOMIC DNA]</scope>
    <source>
        <strain evidence="3">USBA17B2</strain>
    </source>
</reference>
<gene>
    <name evidence="2" type="ORF">SAMN05421879_102104</name>
</gene>
<keyword evidence="1" id="KW-0812">Transmembrane</keyword>
<accession>A0A285VKN0</accession>
<sequence>MSTQIVSSAPLVSSRTALAGDLTLAAGVLGAVAGAALALWPREVSPDQFSYPLGTVSHVAFQLFFTVHHLGLLAGLLTLGVLARPVATRVTRAGTGLAVAGMVLLTVMEAAVAFLGLGITVDSARGQLLGSLYGVASLMIGAGLVAAGVGLVRRPVLPGLGRYLPLALGVWVFVPMVPALFAPMVWGRLAIIGWMVLFALLGMQLRRVARDAARG</sequence>
<keyword evidence="3" id="KW-1185">Reference proteome</keyword>
<feature type="transmembrane region" description="Helical" evidence="1">
    <location>
        <begin position="60"/>
        <end position="83"/>
    </location>
</feature>
<protein>
    <submittedName>
        <fullName evidence="2">Uncharacterized protein</fullName>
    </submittedName>
</protein>
<keyword evidence="1" id="KW-0472">Membrane</keyword>
<feature type="transmembrane region" description="Helical" evidence="1">
    <location>
        <begin position="131"/>
        <end position="151"/>
    </location>
</feature>
<feature type="transmembrane region" description="Helical" evidence="1">
    <location>
        <begin position="21"/>
        <end position="40"/>
    </location>
</feature>
<feature type="transmembrane region" description="Helical" evidence="1">
    <location>
        <begin position="95"/>
        <end position="119"/>
    </location>
</feature>
<evidence type="ECO:0000313" key="2">
    <source>
        <dbReference type="EMBL" id="SOC53746.1"/>
    </source>
</evidence>
<dbReference type="RefSeq" id="WP_097187158.1">
    <property type="nucleotide sequence ID" value="NZ_OBQK01000002.1"/>
</dbReference>
<feature type="transmembrane region" description="Helical" evidence="1">
    <location>
        <begin position="163"/>
        <end position="181"/>
    </location>
</feature>